<proteinExistence type="inferred from homology"/>
<protein>
    <submittedName>
        <fullName evidence="3">Uncharacterized protein</fullName>
    </submittedName>
</protein>
<evidence type="ECO:0000256" key="1">
    <source>
        <dbReference type="ARBA" id="ARBA00024339"/>
    </source>
</evidence>
<evidence type="ECO:0000313" key="4">
    <source>
        <dbReference type="Proteomes" id="UP001152747"/>
    </source>
</evidence>
<dbReference type="EMBL" id="CANHGI010000001">
    <property type="protein sequence ID" value="CAI5437468.1"/>
    <property type="molecule type" value="Genomic_DNA"/>
</dbReference>
<feature type="transmembrane region" description="Helical" evidence="2">
    <location>
        <begin position="302"/>
        <end position="322"/>
    </location>
</feature>
<keyword evidence="2" id="KW-0472">Membrane</keyword>
<dbReference type="InterPro" id="IPR005373">
    <property type="entry name" value="PHAF1"/>
</dbReference>
<comment type="caution">
    <text evidence="3">The sequence shown here is derived from an EMBL/GenBank/DDBJ whole genome shotgun (WGS) entry which is preliminary data.</text>
</comment>
<dbReference type="GO" id="GO:0043001">
    <property type="term" value="P:Golgi to plasma membrane protein transport"/>
    <property type="evidence" value="ECO:0007669"/>
    <property type="project" value="TreeGrafter"/>
</dbReference>
<accession>A0A9P1MVG8</accession>
<dbReference type="AlphaFoldDB" id="A0A9P1MVG8"/>
<dbReference type="PANTHER" id="PTHR13465:SF2">
    <property type="entry name" value="PHAGOSOME ASSEMBLY FACTOR 1"/>
    <property type="match status" value="1"/>
</dbReference>
<organism evidence="3 4">
    <name type="scientific">Caenorhabditis angaria</name>
    <dbReference type="NCBI Taxonomy" id="860376"/>
    <lineage>
        <taxon>Eukaryota</taxon>
        <taxon>Metazoa</taxon>
        <taxon>Ecdysozoa</taxon>
        <taxon>Nematoda</taxon>
        <taxon>Chromadorea</taxon>
        <taxon>Rhabditida</taxon>
        <taxon>Rhabditina</taxon>
        <taxon>Rhabditomorpha</taxon>
        <taxon>Rhabditoidea</taxon>
        <taxon>Rhabditidae</taxon>
        <taxon>Peloderinae</taxon>
        <taxon>Caenorhabditis</taxon>
    </lineage>
</organism>
<dbReference type="PANTHER" id="PTHR13465">
    <property type="entry name" value="UPF0183 PROTEIN"/>
    <property type="match status" value="1"/>
</dbReference>
<gene>
    <name evidence="3" type="ORF">CAMP_LOCUS105</name>
</gene>
<dbReference type="Proteomes" id="UP001152747">
    <property type="component" value="Unassembled WGS sequence"/>
</dbReference>
<evidence type="ECO:0000256" key="2">
    <source>
        <dbReference type="SAM" id="Phobius"/>
    </source>
</evidence>
<comment type="similarity">
    <text evidence="1">Belongs to the PHAF1 family.</text>
</comment>
<name>A0A9P1MVG8_9PELO</name>
<sequence>MSNSKSSRNVSMSGVSTDKLLTFQVIPDVGLKSDKIEFVLGMPLNQVLTMIQKNAMLLKQVELRYSRRDPVHRDVSVYLVSDGIQLIFDGVTQLAKLIEVDNLSRIILKYGNSTFSEPGAEASMEKVNECFGSTHPGAYDEKQKMYVQSWPGLSFCFPTDSNDKIEVTPGFGPNLRSLKYDANSQPRLTKMSIYRGTNLSQPESVDIPFANYCGENRTRRVEAIWENEILMGLDICFDTQNGAIIDGDFDVFTTKRSVYFGDSVSTVQSTLGAPSKIYYKSDDKMKIHRGASKETFGGQPHFFFNYFSMGIHGLLLTVYWWFLHSFFVGPWSEKRVAL</sequence>
<reference evidence="3" key="1">
    <citation type="submission" date="2022-11" db="EMBL/GenBank/DDBJ databases">
        <authorList>
            <person name="Kikuchi T."/>
        </authorList>
    </citation>
    <scope>NUCLEOTIDE SEQUENCE</scope>
    <source>
        <strain evidence="3">PS1010</strain>
    </source>
</reference>
<dbReference type="GO" id="GO:0005802">
    <property type="term" value="C:trans-Golgi network"/>
    <property type="evidence" value="ECO:0007669"/>
    <property type="project" value="TreeGrafter"/>
</dbReference>
<keyword evidence="2" id="KW-1133">Transmembrane helix</keyword>
<keyword evidence="4" id="KW-1185">Reference proteome</keyword>
<dbReference type="Pfam" id="PF03676">
    <property type="entry name" value="PHAF1"/>
    <property type="match status" value="1"/>
</dbReference>
<keyword evidence="2" id="KW-0812">Transmembrane</keyword>
<dbReference type="OrthoDB" id="3971593at2759"/>
<evidence type="ECO:0000313" key="3">
    <source>
        <dbReference type="EMBL" id="CAI5437468.1"/>
    </source>
</evidence>
<dbReference type="InterPro" id="IPR039156">
    <property type="entry name" value="PHAF1/BROMI"/>
</dbReference>